<organism evidence="13 14">
    <name type="scientific">Pomacea canaliculata</name>
    <name type="common">Golden apple snail</name>
    <dbReference type="NCBI Taxonomy" id="400727"/>
    <lineage>
        <taxon>Eukaryota</taxon>
        <taxon>Metazoa</taxon>
        <taxon>Spiralia</taxon>
        <taxon>Lophotrochozoa</taxon>
        <taxon>Mollusca</taxon>
        <taxon>Gastropoda</taxon>
        <taxon>Caenogastropoda</taxon>
        <taxon>Architaenioglossa</taxon>
        <taxon>Ampullarioidea</taxon>
        <taxon>Ampullariidae</taxon>
        <taxon>Pomacea</taxon>
    </lineage>
</organism>
<keyword evidence="2" id="KW-0964">Secreted</keyword>
<dbReference type="PROSITE" id="PS50871">
    <property type="entry name" value="C1Q"/>
    <property type="match status" value="1"/>
</dbReference>
<evidence type="ECO:0000259" key="11">
    <source>
        <dbReference type="PROSITE" id="PS50119"/>
    </source>
</evidence>
<dbReference type="SMART" id="SM00110">
    <property type="entry name" value="C1Q"/>
    <property type="match status" value="1"/>
</dbReference>
<evidence type="ECO:0000256" key="4">
    <source>
        <dbReference type="ARBA" id="ARBA00022729"/>
    </source>
</evidence>
<evidence type="ECO:0000259" key="12">
    <source>
        <dbReference type="PROSITE" id="PS50871"/>
    </source>
</evidence>
<feature type="domain" description="C1q" evidence="12">
    <location>
        <begin position="803"/>
        <end position="936"/>
    </location>
</feature>
<dbReference type="SUPFAM" id="SSF57850">
    <property type="entry name" value="RING/U-box"/>
    <property type="match status" value="1"/>
</dbReference>
<feature type="domain" description="B box-type" evidence="11">
    <location>
        <begin position="210"/>
        <end position="255"/>
    </location>
</feature>
<dbReference type="InterPro" id="IPR027370">
    <property type="entry name" value="Znf-RING_euk"/>
</dbReference>
<dbReference type="PROSITE" id="PS50089">
    <property type="entry name" value="ZF_RING_2"/>
    <property type="match status" value="1"/>
</dbReference>
<evidence type="ECO:0000256" key="3">
    <source>
        <dbReference type="ARBA" id="ARBA00022723"/>
    </source>
</evidence>
<dbReference type="PROSITE" id="PS00518">
    <property type="entry name" value="ZF_RING_1"/>
    <property type="match status" value="1"/>
</dbReference>
<keyword evidence="8" id="KW-0175">Coiled coil</keyword>
<evidence type="ECO:0008006" key="15">
    <source>
        <dbReference type="Google" id="ProtNLM"/>
    </source>
</evidence>
<evidence type="ECO:0000256" key="7">
    <source>
        <dbReference type="PROSITE-ProRule" id="PRU00024"/>
    </source>
</evidence>
<dbReference type="Pfam" id="PF00386">
    <property type="entry name" value="C1q"/>
    <property type="match status" value="1"/>
</dbReference>
<dbReference type="InterPro" id="IPR001073">
    <property type="entry name" value="C1q_dom"/>
</dbReference>
<keyword evidence="4" id="KW-0732">Signal</keyword>
<sequence length="936" mass="103883">MAASSPTVSVVPAVCSVCLQPLTAGDCQVLTCSHTLCESCLQDVQDSASGNVAEEKKGAENGDIYQHKAIETFICPLCSRNIKTPSGDETLSQNSVYGDQELSKTKSARHVTESVDSPTLYVRVNNQEEKNETSESPTLDVCVSNEKDNNETSQPPSLDVRVNNQEDENKISQSLFTDVSDNDQQDLDEGSQTLTVNVCSNDREDENQGSGPLICDVCDDDEEATHRCEDCAKSMCSQCQRFHGKFHSDHQTQVLVKTSQSDPQPVDRDLEERVMGQVNVVEAALLQMADDKRRLVRERQEVADVISRRADAARALVTQVEKKSQRALGDVARAKDVELDEEMTSARTRHSQLWQLATWTRDTQHTTGGQGRRGQMNIRPKDVSRRLLNEDEIERYQKRAHGQQQVLSHHMDDALSSLQGALHSYLGISHDTSQVTGGVEDGSSSSLITSDDHEAERLSSVMAPDTTQVLADMAHVKHRLASLHDHNLRLQQLVDSLYGDFTKVKGDNSKLQMDIQTVRDDYCKPLQDIVALHREYNAFHHQFVALKDENSLLQRDLAALRADIIKLQHDGAVTKGENSKFRQDLLDAKGDNDKLQQYVTVLKGEKDKLQQDVVVILEKKTELEQAVTMLNKESSSLAQTIAGVQGSLSEAEHNVQTLQDQCNNFQRDITTLEGDNSKLEQDVLTIREESYLLQQDVLILKGEHRETHEHVAIIQNETIDLQNDITRLKGDNDKCQENIVAMKGDTAQLHADVLSLRKDKEKLQKDILLVMGDSSKLQDDVHHFVGKLGVVMPYKHLPVSTARCNTLVAFHARLGSDRVGRYRGILPLDEVKSNAGQAYDPATGVFTAPIAGTYLFIASICRDVGTGDAVLSMEVDGALLTLSRSHVGQLEEGVSCTSHAALQLDAGQKVWLRVWSDTGLLKYRTTFTGALLQVEL</sequence>
<dbReference type="PANTHER" id="PTHR22923">
    <property type="entry name" value="CEREBELLIN-RELATED"/>
    <property type="match status" value="1"/>
</dbReference>
<dbReference type="InterPro" id="IPR050822">
    <property type="entry name" value="Cerebellin_Synaptic_Org"/>
</dbReference>
<dbReference type="SMART" id="SM00184">
    <property type="entry name" value="RING"/>
    <property type="match status" value="1"/>
</dbReference>
<dbReference type="SUPFAM" id="SSF57997">
    <property type="entry name" value="Tropomyosin"/>
    <property type="match status" value="1"/>
</dbReference>
<evidence type="ECO:0000256" key="5">
    <source>
        <dbReference type="ARBA" id="ARBA00022771"/>
    </source>
</evidence>
<evidence type="ECO:0000256" key="9">
    <source>
        <dbReference type="SAM" id="MobiDB-lite"/>
    </source>
</evidence>
<keyword evidence="14" id="KW-1185">Reference proteome</keyword>
<evidence type="ECO:0000256" key="6">
    <source>
        <dbReference type="ARBA" id="ARBA00022833"/>
    </source>
</evidence>
<evidence type="ECO:0000259" key="10">
    <source>
        <dbReference type="PROSITE" id="PS50089"/>
    </source>
</evidence>
<dbReference type="CDD" id="cd19757">
    <property type="entry name" value="Bbox1"/>
    <property type="match status" value="1"/>
</dbReference>
<dbReference type="Pfam" id="PF13445">
    <property type="entry name" value="zf-RING_UBOX"/>
    <property type="match status" value="1"/>
</dbReference>
<feature type="region of interest" description="Disordered" evidence="9">
    <location>
        <begin position="88"/>
        <end position="161"/>
    </location>
</feature>
<dbReference type="GO" id="GO:0005576">
    <property type="term" value="C:extracellular region"/>
    <property type="evidence" value="ECO:0007669"/>
    <property type="project" value="UniProtKB-SubCell"/>
</dbReference>
<comment type="caution">
    <text evidence="13">The sequence shown here is derived from an EMBL/GenBank/DDBJ whole genome shotgun (WGS) entry which is preliminary data.</text>
</comment>
<dbReference type="InterPro" id="IPR017907">
    <property type="entry name" value="Znf_RING_CS"/>
</dbReference>
<dbReference type="PROSITE" id="PS50119">
    <property type="entry name" value="ZF_BBOX"/>
    <property type="match status" value="1"/>
</dbReference>
<protein>
    <recommendedName>
        <fullName evidence="15">C1q domain-containing protein</fullName>
    </recommendedName>
</protein>
<accession>A0A2T7P5L3</accession>
<dbReference type="EMBL" id="PZQS01000006">
    <property type="protein sequence ID" value="PVD28698.1"/>
    <property type="molecule type" value="Genomic_DNA"/>
</dbReference>
<evidence type="ECO:0000313" key="13">
    <source>
        <dbReference type="EMBL" id="PVD28698.1"/>
    </source>
</evidence>
<dbReference type="Proteomes" id="UP000245119">
    <property type="component" value="Linkage Group LG6"/>
</dbReference>
<keyword evidence="5 7" id="KW-0863">Zinc-finger</keyword>
<dbReference type="Gene3D" id="1.20.5.340">
    <property type="match status" value="1"/>
</dbReference>
<dbReference type="OrthoDB" id="6058540at2759"/>
<feature type="coiled-coil region" evidence="8">
    <location>
        <begin position="543"/>
        <end position="689"/>
    </location>
</feature>
<dbReference type="AlphaFoldDB" id="A0A2T7P5L3"/>
<feature type="domain" description="RING-type" evidence="10">
    <location>
        <begin position="15"/>
        <end position="79"/>
    </location>
</feature>
<dbReference type="PANTHER" id="PTHR22923:SF116">
    <property type="entry name" value="C1Q DOMAIN-CONTAINING PROTEIN"/>
    <property type="match status" value="1"/>
</dbReference>
<proteinExistence type="predicted"/>
<evidence type="ECO:0000313" key="14">
    <source>
        <dbReference type="Proteomes" id="UP000245119"/>
    </source>
</evidence>
<dbReference type="GO" id="GO:0008270">
    <property type="term" value="F:zinc ion binding"/>
    <property type="evidence" value="ECO:0007669"/>
    <property type="project" value="UniProtKB-KW"/>
</dbReference>
<evidence type="ECO:0000256" key="8">
    <source>
        <dbReference type="SAM" id="Coils"/>
    </source>
</evidence>
<name>A0A2T7P5L3_POMCA</name>
<dbReference type="Gene3D" id="3.30.40.10">
    <property type="entry name" value="Zinc/RING finger domain, C3HC4 (zinc finger)"/>
    <property type="match status" value="1"/>
</dbReference>
<feature type="compositionally biased region" description="Polar residues" evidence="9">
    <location>
        <begin position="88"/>
        <end position="97"/>
    </location>
</feature>
<dbReference type="SMART" id="SM00336">
    <property type="entry name" value="BBOX"/>
    <property type="match status" value="1"/>
</dbReference>
<keyword evidence="3" id="KW-0479">Metal-binding</keyword>
<dbReference type="Gene3D" id="1.10.287.1490">
    <property type="match status" value="1"/>
</dbReference>
<keyword evidence="6" id="KW-0862">Zinc</keyword>
<dbReference type="Gene3D" id="2.60.120.40">
    <property type="match status" value="1"/>
</dbReference>
<dbReference type="InterPro" id="IPR008983">
    <property type="entry name" value="Tumour_necrosis_fac-like_dom"/>
</dbReference>
<dbReference type="PRINTS" id="PR00007">
    <property type="entry name" value="COMPLEMNTC1Q"/>
</dbReference>
<dbReference type="InterPro" id="IPR000315">
    <property type="entry name" value="Znf_B-box"/>
</dbReference>
<dbReference type="SUPFAM" id="SSF49842">
    <property type="entry name" value="TNF-like"/>
    <property type="match status" value="1"/>
</dbReference>
<evidence type="ECO:0000256" key="1">
    <source>
        <dbReference type="ARBA" id="ARBA00004613"/>
    </source>
</evidence>
<evidence type="ECO:0000256" key="2">
    <source>
        <dbReference type="ARBA" id="ARBA00022525"/>
    </source>
</evidence>
<comment type="subcellular location">
    <subcellularLocation>
        <location evidence="1">Secreted</location>
    </subcellularLocation>
</comment>
<reference evidence="13 14" key="1">
    <citation type="submission" date="2018-04" db="EMBL/GenBank/DDBJ databases">
        <title>The genome of golden apple snail Pomacea canaliculata provides insight into stress tolerance and invasive adaptation.</title>
        <authorList>
            <person name="Liu C."/>
            <person name="Liu B."/>
            <person name="Ren Y."/>
            <person name="Zhang Y."/>
            <person name="Wang H."/>
            <person name="Li S."/>
            <person name="Jiang F."/>
            <person name="Yin L."/>
            <person name="Zhang G."/>
            <person name="Qian W."/>
            <person name="Fan W."/>
        </authorList>
    </citation>
    <scope>NUCLEOTIDE SEQUENCE [LARGE SCALE GENOMIC DNA]</scope>
    <source>
        <strain evidence="13">SZHN2017</strain>
        <tissue evidence="13">Muscle</tissue>
    </source>
</reference>
<dbReference type="InterPro" id="IPR001841">
    <property type="entry name" value="Znf_RING"/>
</dbReference>
<gene>
    <name evidence="13" type="ORF">C0Q70_11292</name>
</gene>
<dbReference type="InterPro" id="IPR013083">
    <property type="entry name" value="Znf_RING/FYVE/PHD"/>
</dbReference>